<dbReference type="SUPFAM" id="SSF53328">
    <property type="entry name" value="Formyltransferase"/>
    <property type="match status" value="1"/>
</dbReference>
<dbReference type="InterPro" id="IPR002376">
    <property type="entry name" value="Formyl_transf_N"/>
</dbReference>
<gene>
    <name evidence="3" type="ORF">ABFZ84_05370</name>
</gene>
<reference evidence="3 4" key="1">
    <citation type="submission" date="2024-05" db="EMBL/GenBank/DDBJ databases">
        <title>Three bacterial strains, DH-69, EH-24, and ECK-19 isolated from coastal sediments.</title>
        <authorList>
            <person name="Ye Y.-Q."/>
            <person name="Du Z.-J."/>
        </authorList>
    </citation>
    <scope>NUCLEOTIDE SEQUENCE [LARGE SCALE GENOMIC DNA]</scope>
    <source>
        <strain evidence="3 4">ECK-19</strain>
    </source>
</reference>
<evidence type="ECO:0000259" key="1">
    <source>
        <dbReference type="Pfam" id="PF00551"/>
    </source>
</evidence>
<dbReference type="Pfam" id="PF00551">
    <property type="entry name" value="Formyl_trans_N"/>
    <property type="match status" value="1"/>
</dbReference>
<dbReference type="RefSeq" id="WP_369312909.1">
    <property type="nucleotide sequence ID" value="NZ_JBEHZE010000001.1"/>
</dbReference>
<dbReference type="PANTHER" id="PTHR11138:SF5">
    <property type="entry name" value="METHIONYL-TRNA FORMYLTRANSFERASE, MITOCHONDRIAL"/>
    <property type="match status" value="1"/>
</dbReference>
<dbReference type="Proteomes" id="UP001560685">
    <property type="component" value="Unassembled WGS sequence"/>
</dbReference>
<evidence type="ECO:0000259" key="2">
    <source>
        <dbReference type="Pfam" id="PF02911"/>
    </source>
</evidence>
<feature type="domain" description="Formyl transferase N-terminal" evidence="1">
    <location>
        <begin position="84"/>
        <end position="144"/>
    </location>
</feature>
<dbReference type="InterPro" id="IPR036477">
    <property type="entry name" value="Formyl_transf_N_sf"/>
</dbReference>
<evidence type="ECO:0000313" key="3">
    <source>
        <dbReference type="EMBL" id="MEX6632973.1"/>
    </source>
</evidence>
<evidence type="ECO:0000313" key="4">
    <source>
        <dbReference type="Proteomes" id="UP001560685"/>
    </source>
</evidence>
<feature type="domain" description="Formyl transferase C-terminal" evidence="2">
    <location>
        <begin position="195"/>
        <end position="283"/>
    </location>
</feature>
<organism evidence="3 4">
    <name type="scientific">Hyphococcus lacteus</name>
    <dbReference type="NCBI Taxonomy" id="3143536"/>
    <lineage>
        <taxon>Bacteria</taxon>
        <taxon>Pseudomonadati</taxon>
        <taxon>Pseudomonadota</taxon>
        <taxon>Alphaproteobacteria</taxon>
        <taxon>Parvularculales</taxon>
        <taxon>Parvularculaceae</taxon>
        <taxon>Hyphococcus</taxon>
    </lineage>
</organism>
<dbReference type="InterPro" id="IPR005793">
    <property type="entry name" value="Formyl_trans_C"/>
</dbReference>
<comment type="caution">
    <text evidence="3">The sequence shown here is derived from an EMBL/GenBank/DDBJ whole genome shotgun (WGS) entry which is preliminary data.</text>
</comment>
<name>A0ABV3Z353_9PROT</name>
<sequence length="295" mass="32694">MMTVAHLPFTALVVGLKGVEFLQKLKAINLLPNRIVSYDQPKDQSRSFSKIEKLANENNVQFEKSTRPVLGKDELTFTVGWQFLIKNSEAKLIVFHDSLLPKYRGFAPTVTALINGDTEIGVTALFANDKVDEGPIIAQQTATISYPLKIHDALQIQADIMSTLVADILKKREAGALVGKEQDASLATYSIWRDQADYFLDWSLSADELARTVNALGFPYEGAKCHYQNEVIVIHEAVVCADLTFSIRQPGKIWSIEDGCPVVVCGTGMLKIIRAASSNSEIVKFTKLRERFTGN</sequence>
<dbReference type="InterPro" id="IPR011034">
    <property type="entry name" value="Formyl_transferase-like_C_sf"/>
</dbReference>
<dbReference type="PANTHER" id="PTHR11138">
    <property type="entry name" value="METHIONYL-TRNA FORMYLTRANSFERASE"/>
    <property type="match status" value="1"/>
</dbReference>
<proteinExistence type="predicted"/>
<dbReference type="Gene3D" id="3.40.50.12230">
    <property type="match status" value="1"/>
</dbReference>
<dbReference type="EMBL" id="JBEHZE010000001">
    <property type="protein sequence ID" value="MEX6632973.1"/>
    <property type="molecule type" value="Genomic_DNA"/>
</dbReference>
<dbReference type="Pfam" id="PF02911">
    <property type="entry name" value="Formyl_trans_C"/>
    <property type="match status" value="1"/>
</dbReference>
<accession>A0ABV3Z353</accession>
<dbReference type="SUPFAM" id="SSF50486">
    <property type="entry name" value="FMT C-terminal domain-like"/>
    <property type="match status" value="1"/>
</dbReference>
<keyword evidence="4" id="KW-1185">Reference proteome</keyword>
<protein>
    <submittedName>
        <fullName evidence="3">Formyltransferase family protein</fullName>
    </submittedName>
</protein>